<dbReference type="InterPro" id="IPR001310">
    <property type="entry name" value="Histidine_triad_HIT"/>
</dbReference>
<feature type="domain" description="HIT" evidence="2">
    <location>
        <begin position="5"/>
        <end position="113"/>
    </location>
</feature>
<dbReference type="CDD" id="cd01277">
    <property type="entry name" value="HINT_subgroup"/>
    <property type="match status" value="1"/>
</dbReference>
<dbReference type="Proteomes" id="UP000703038">
    <property type="component" value="Unassembled WGS sequence"/>
</dbReference>
<dbReference type="Gene3D" id="3.30.428.10">
    <property type="entry name" value="HIT-like"/>
    <property type="match status" value="1"/>
</dbReference>
<dbReference type="EMBL" id="JAFBBK010000001">
    <property type="protein sequence ID" value="MBM7415670.1"/>
    <property type="molecule type" value="Genomic_DNA"/>
</dbReference>
<sequence>MTECVFCDIVARRAPATIVHETDSVLAFLDIRPVTRGHTLVVPKVHSSGLESLDPAVGGEVFAAGQALAGAMRRSTLAADGVNLAMNDGRAAFQTVFHSHLHVVPRHHGDRIRFVAGMITRRQSEPEATARAIRAALDS</sequence>
<dbReference type="InterPro" id="IPR039384">
    <property type="entry name" value="HINT"/>
</dbReference>
<evidence type="ECO:0000256" key="1">
    <source>
        <dbReference type="PROSITE-ProRule" id="PRU00464"/>
    </source>
</evidence>
<dbReference type="PANTHER" id="PTHR46648">
    <property type="entry name" value="HIT FAMILY PROTEIN 1"/>
    <property type="match status" value="1"/>
</dbReference>
<comment type="caution">
    <text evidence="3">The sequence shown here is derived from an EMBL/GenBank/DDBJ whole genome shotgun (WGS) entry which is preliminary data.</text>
</comment>
<evidence type="ECO:0000313" key="3">
    <source>
        <dbReference type="EMBL" id="MBM7415670.1"/>
    </source>
</evidence>
<keyword evidence="3" id="KW-0378">Hydrolase</keyword>
<dbReference type="PANTHER" id="PTHR46648:SF1">
    <property type="entry name" value="ADENOSINE 5'-MONOPHOSPHORAMIDASE HNT1"/>
    <property type="match status" value="1"/>
</dbReference>
<evidence type="ECO:0000259" key="2">
    <source>
        <dbReference type="PROSITE" id="PS51084"/>
    </source>
</evidence>
<dbReference type="RefSeq" id="WP_204868668.1">
    <property type="nucleotide sequence ID" value="NZ_JAFBBK010000001.1"/>
</dbReference>
<dbReference type="PRINTS" id="PR00332">
    <property type="entry name" value="HISTRIAD"/>
</dbReference>
<dbReference type="InterPro" id="IPR036265">
    <property type="entry name" value="HIT-like_sf"/>
</dbReference>
<reference evidence="3 4" key="1">
    <citation type="submission" date="2021-01" db="EMBL/GenBank/DDBJ databases">
        <title>Genomics of switchgrass bacterial isolates.</title>
        <authorList>
            <person name="Shade A."/>
        </authorList>
    </citation>
    <scope>NUCLEOTIDE SEQUENCE [LARGE SCALE GENOMIC DNA]</scope>
    <source>
        <strain evidence="3 4">PvP111</strain>
    </source>
</reference>
<gene>
    <name evidence="3" type="ORF">JOE42_002403</name>
</gene>
<protein>
    <submittedName>
        <fullName evidence="3">Diadenosine tetraphosphate (Ap4A) HIT family hydrolase</fullName>
    </submittedName>
</protein>
<dbReference type="PROSITE" id="PS51084">
    <property type="entry name" value="HIT_2"/>
    <property type="match status" value="1"/>
</dbReference>
<dbReference type="SUPFAM" id="SSF54197">
    <property type="entry name" value="HIT-like"/>
    <property type="match status" value="1"/>
</dbReference>
<dbReference type="Pfam" id="PF01230">
    <property type="entry name" value="HIT"/>
    <property type="match status" value="1"/>
</dbReference>
<accession>A0ABS2KVM7</accession>
<dbReference type="PROSITE" id="PS00892">
    <property type="entry name" value="HIT_1"/>
    <property type="match status" value="1"/>
</dbReference>
<proteinExistence type="predicted"/>
<evidence type="ECO:0000313" key="4">
    <source>
        <dbReference type="Proteomes" id="UP000703038"/>
    </source>
</evidence>
<dbReference type="GO" id="GO:0016787">
    <property type="term" value="F:hydrolase activity"/>
    <property type="evidence" value="ECO:0007669"/>
    <property type="project" value="UniProtKB-KW"/>
</dbReference>
<dbReference type="InterPro" id="IPR011146">
    <property type="entry name" value="HIT-like"/>
</dbReference>
<dbReference type="InterPro" id="IPR019808">
    <property type="entry name" value="Histidine_triad_CS"/>
</dbReference>
<name>A0ABS2KVM7_9NOCA</name>
<keyword evidence="4" id="KW-1185">Reference proteome</keyword>
<organism evidence="3 4">
    <name type="scientific">Rhodococcoides corynebacterioides</name>
    <dbReference type="NCBI Taxonomy" id="53972"/>
    <lineage>
        <taxon>Bacteria</taxon>
        <taxon>Bacillati</taxon>
        <taxon>Actinomycetota</taxon>
        <taxon>Actinomycetes</taxon>
        <taxon>Mycobacteriales</taxon>
        <taxon>Nocardiaceae</taxon>
        <taxon>Rhodococcoides</taxon>
    </lineage>
</organism>
<feature type="short sequence motif" description="Histidine triad motif" evidence="1">
    <location>
        <begin position="98"/>
        <end position="102"/>
    </location>
</feature>